<dbReference type="AlphaFoldDB" id="A0A4Y2LQ03"/>
<gene>
    <name evidence="1" type="ORF">AVEN_266661_1</name>
</gene>
<protein>
    <submittedName>
        <fullName evidence="1">Uncharacterized protein</fullName>
    </submittedName>
</protein>
<comment type="caution">
    <text evidence="1">The sequence shown here is derived from an EMBL/GenBank/DDBJ whole genome shotgun (WGS) entry which is preliminary data.</text>
</comment>
<accession>A0A4Y2LQ03</accession>
<name>A0A4Y2LQ03_ARAVE</name>
<organism evidence="1 2">
    <name type="scientific">Araneus ventricosus</name>
    <name type="common">Orbweaver spider</name>
    <name type="synonym">Epeira ventricosa</name>
    <dbReference type="NCBI Taxonomy" id="182803"/>
    <lineage>
        <taxon>Eukaryota</taxon>
        <taxon>Metazoa</taxon>
        <taxon>Ecdysozoa</taxon>
        <taxon>Arthropoda</taxon>
        <taxon>Chelicerata</taxon>
        <taxon>Arachnida</taxon>
        <taxon>Araneae</taxon>
        <taxon>Araneomorphae</taxon>
        <taxon>Entelegynae</taxon>
        <taxon>Araneoidea</taxon>
        <taxon>Araneidae</taxon>
        <taxon>Araneus</taxon>
    </lineage>
</organism>
<sequence>MPKIDSKQKCTYRNIFNNEFNLSFGHPKSDTCATSDLGAANEEHIENYKTAFETQKADRELARTSHPTEYITLYLQQTMPLSRLIAPKTFQLRQISF</sequence>
<keyword evidence="2" id="KW-1185">Reference proteome</keyword>
<dbReference type="Proteomes" id="UP000499080">
    <property type="component" value="Unassembled WGS sequence"/>
</dbReference>
<dbReference type="EMBL" id="BGPR01006199">
    <property type="protein sequence ID" value="GBN16895.1"/>
    <property type="molecule type" value="Genomic_DNA"/>
</dbReference>
<evidence type="ECO:0000313" key="1">
    <source>
        <dbReference type="EMBL" id="GBN16895.1"/>
    </source>
</evidence>
<dbReference type="OrthoDB" id="6161684at2759"/>
<proteinExistence type="predicted"/>
<reference evidence="1 2" key="1">
    <citation type="journal article" date="2019" name="Sci. Rep.">
        <title>Orb-weaving spider Araneus ventricosus genome elucidates the spidroin gene catalogue.</title>
        <authorList>
            <person name="Kono N."/>
            <person name="Nakamura H."/>
            <person name="Ohtoshi R."/>
            <person name="Moran D.A.P."/>
            <person name="Shinohara A."/>
            <person name="Yoshida Y."/>
            <person name="Fujiwara M."/>
            <person name="Mori M."/>
            <person name="Tomita M."/>
            <person name="Arakawa K."/>
        </authorList>
    </citation>
    <scope>NUCLEOTIDE SEQUENCE [LARGE SCALE GENOMIC DNA]</scope>
</reference>
<evidence type="ECO:0000313" key="2">
    <source>
        <dbReference type="Proteomes" id="UP000499080"/>
    </source>
</evidence>